<organism evidence="1 2">
    <name type="scientific">Candidatus Jettenia ecosi</name>
    <dbReference type="NCBI Taxonomy" id="2494326"/>
    <lineage>
        <taxon>Bacteria</taxon>
        <taxon>Pseudomonadati</taxon>
        <taxon>Planctomycetota</taxon>
        <taxon>Candidatus Brocadiia</taxon>
        <taxon>Candidatus Brocadiales</taxon>
        <taxon>Candidatus Brocadiaceae</taxon>
        <taxon>Candidatus Jettenia</taxon>
    </lineage>
</organism>
<comment type="caution">
    <text evidence="1">The sequence shown here is derived from an EMBL/GenBank/DDBJ whole genome shotgun (WGS) entry which is preliminary data.</text>
</comment>
<evidence type="ECO:0000313" key="1">
    <source>
        <dbReference type="EMBL" id="TLD42959.1"/>
    </source>
</evidence>
<dbReference type="AlphaFoldDB" id="A0A533QEF1"/>
<dbReference type="EMBL" id="SULG01000010">
    <property type="protein sequence ID" value="TLD42959.1"/>
    <property type="molecule type" value="Genomic_DNA"/>
</dbReference>
<name>A0A533QEF1_9BACT</name>
<protein>
    <submittedName>
        <fullName evidence="1">Uncharacterized protein</fullName>
    </submittedName>
</protein>
<reference evidence="1 2" key="1">
    <citation type="submission" date="2019-04" db="EMBL/GenBank/DDBJ databases">
        <title>Genome of a novel bacterium Candidatus Jettenia ecosi reconstructed from metagenome of an anammox bioreactor.</title>
        <authorList>
            <person name="Mardanov A.V."/>
            <person name="Beletsky A.V."/>
            <person name="Ravin N.V."/>
            <person name="Botchkova E.A."/>
            <person name="Litti Y.V."/>
            <person name="Nozhevnikova A.N."/>
        </authorList>
    </citation>
    <scope>NUCLEOTIDE SEQUENCE [LARGE SCALE GENOMIC DNA]</scope>
    <source>
        <strain evidence="1">J2</strain>
    </source>
</reference>
<gene>
    <name evidence="1" type="ORF">JETT_0747</name>
</gene>
<evidence type="ECO:0000313" key="2">
    <source>
        <dbReference type="Proteomes" id="UP000319783"/>
    </source>
</evidence>
<sequence length="37" mass="4323">MVCPYLVSTKQLHYGRMLKITLYEGLVTSFLKNFKAE</sequence>
<dbReference type="Proteomes" id="UP000319783">
    <property type="component" value="Unassembled WGS sequence"/>
</dbReference>
<proteinExistence type="predicted"/>
<accession>A0A533QEF1</accession>